<evidence type="ECO:0000313" key="1">
    <source>
        <dbReference type="EMBL" id="CAH3158690.1"/>
    </source>
</evidence>
<sequence length="140" mass="16256">HCDSLLYGLPDYLIQRLQYVMNAAAKVIPCKQKLDHVTPLLIELHWLPVHQRIIFMILPYTFKALHGVAPTYLTELIILRSADQLLLEQPTHKLKLTGLRAFSVCTPGTRFNLRLKAVYLSLFLKLSLRPIFFDKDIFRL</sequence>
<proteinExistence type="predicted"/>
<name>A0AAU9XWN5_9CNID</name>
<evidence type="ECO:0000313" key="2">
    <source>
        <dbReference type="Proteomes" id="UP001159428"/>
    </source>
</evidence>
<reference evidence="1 2" key="1">
    <citation type="submission" date="2022-05" db="EMBL/GenBank/DDBJ databases">
        <authorList>
            <consortium name="Genoscope - CEA"/>
            <person name="William W."/>
        </authorList>
    </citation>
    <scope>NUCLEOTIDE SEQUENCE [LARGE SCALE GENOMIC DNA]</scope>
</reference>
<dbReference type="AlphaFoldDB" id="A0AAU9XWN5"/>
<comment type="caution">
    <text evidence="1">The sequence shown here is derived from an EMBL/GenBank/DDBJ whole genome shotgun (WGS) entry which is preliminary data.</text>
</comment>
<keyword evidence="2" id="KW-1185">Reference proteome</keyword>
<gene>
    <name evidence="1" type="ORF">PMEA_00030580</name>
</gene>
<accession>A0AAU9XWN5</accession>
<protein>
    <submittedName>
        <fullName evidence="1">Uncharacterized protein</fullName>
    </submittedName>
</protein>
<feature type="non-terminal residue" evidence="1">
    <location>
        <position position="1"/>
    </location>
</feature>
<organism evidence="1 2">
    <name type="scientific">Pocillopora meandrina</name>
    <dbReference type="NCBI Taxonomy" id="46732"/>
    <lineage>
        <taxon>Eukaryota</taxon>
        <taxon>Metazoa</taxon>
        <taxon>Cnidaria</taxon>
        <taxon>Anthozoa</taxon>
        <taxon>Hexacorallia</taxon>
        <taxon>Scleractinia</taxon>
        <taxon>Astrocoeniina</taxon>
        <taxon>Pocilloporidae</taxon>
        <taxon>Pocillopora</taxon>
    </lineage>
</organism>
<dbReference type="Proteomes" id="UP001159428">
    <property type="component" value="Unassembled WGS sequence"/>
</dbReference>
<dbReference type="EMBL" id="CALNXJ010000068">
    <property type="protein sequence ID" value="CAH3158690.1"/>
    <property type="molecule type" value="Genomic_DNA"/>
</dbReference>